<dbReference type="EMBL" id="BBQY01000022">
    <property type="protein sequence ID" value="GBH31763.1"/>
    <property type="molecule type" value="Genomic_DNA"/>
</dbReference>
<sequence length="122" mass="13699">MIIVKGSAARFFTNEQFVERKPRPAVVVWADGDVVAAPIYTTNGVKPAEAWKGPPRIGLIADSRNNLREPFSQLGIYNAFLLSAENFRGRFGHLANEDREIARHEFFRIAAIEGDDREPSRS</sequence>
<dbReference type="RefSeq" id="WP_130753573.1">
    <property type="nucleotide sequence ID" value="NZ_BBQY01000022.1"/>
</dbReference>
<evidence type="ECO:0000313" key="1">
    <source>
        <dbReference type="EMBL" id="GBH31763.1"/>
    </source>
</evidence>
<keyword evidence="2" id="KW-1185">Reference proteome</keyword>
<evidence type="ECO:0000313" key="2">
    <source>
        <dbReference type="Proteomes" id="UP000290975"/>
    </source>
</evidence>
<dbReference type="AlphaFoldDB" id="A0A401J583"/>
<comment type="caution">
    <text evidence="1">The sequence shown here is derived from an EMBL/GenBank/DDBJ whole genome shotgun (WGS) entry which is preliminary data.</text>
</comment>
<dbReference type="Proteomes" id="UP000290975">
    <property type="component" value="Unassembled WGS sequence"/>
</dbReference>
<accession>A0A401J583</accession>
<name>A0A401J583_SPHXE</name>
<protein>
    <submittedName>
        <fullName evidence="1">Uncharacterized protein</fullName>
    </submittedName>
</protein>
<proteinExistence type="predicted"/>
<organism evidence="1 2">
    <name type="scientific">Sphingobium xenophagum</name>
    <dbReference type="NCBI Taxonomy" id="121428"/>
    <lineage>
        <taxon>Bacteria</taxon>
        <taxon>Pseudomonadati</taxon>
        <taxon>Pseudomonadota</taxon>
        <taxon>Alphaproteobacteria</taxon>
        <taxon>Sphingomonadales</taxon>
        <taxon>Sphingomonadaceae</taxon>
        <taxon>Sphingobium</taxon>
    </lineage>
</organism>
<reference evidence="1 2" key="1">
    <citation type="submission" date="2014-12" db="EMBL/GenBank/DDBJ databases">
        <title>Whole genome sequencing of Sphingobium xenophagum OW59.</title>
        <authorList>
            <person name="Ohta Y."/>
            <person name="Nishi S."/>
            <person name="Hatada Y."/>
        </authorList>
    </citation>
    <scope>NUCLEOTIDE SEQUENCE [LARGE SCALE GENOMIC DNA]</scope>
    <source>
        <strain evidence="1 2">OW59</strain>
    </source>
</reference>
<gene>
    <name evidence="1" type="ORF">MBESOW_P3024</name>
</gene>